<dbReference type="PROSITE" id="PS50088">
    <property type="entry name" value="ANK_REPEAT"/>
    <property type="match status" value="5"/>
</dbReference>
<evidence type="ECO:0000313" key="5">
    <source>
        <dbReference type="EMBL" id="SHH82050.1"/>
    </source>
</evidence>
<gene>
    <name evidence="5" type="ORF">SAMN05443248_6329</name>
</gene>
<dbReference type="PRINTS" id="PR01415">
    <property type="entry name" value="ANKYRIN"/>
</dbReference>
<dbReference type="RefSeq" id="WP_172842706.1">
    <property type="nucleotide sequence ID" value="NZ_LT670817.1"/>
</dbReference>
<reference evidence="5 6" key="1">
    <citation type="submission" date="2016-11" db="EMBL/GenBank/DDBJ databases">
        <authorList>
            <person name="Jaros S."/>
            <person name="Januszkiewicz K."/>
            <person name="Wedrychowicz H."/>
        </authorList>
    </citation>
    <scope>NUCLEOTIDE SEQUENCE [LARGE SCALE GENOMIC DNA]</scope>
    <source>
        <strain evidence="5 6">GAS138</strain>
    </source>
</reference>
<evidence type="ECO:0000256" key="4">
    <source>
        <dbReference type="SAM" id="SignalP"/>
    </source>
</evidence>
<feature type="repeat" description="ANK" evidence="3">
    <location>
        <begin position="263"/>
        <end position="295"/>
    </location>
</feature>
<dbReference type="InterPro" id="IPR036770">
    <property type="entry name" value="Ankyrin_rpt-contain_sf"/>
</dbReference>
<dbReference type="PANTHER" id="PTHR24198">
    <property type="entry name" value="ANKYRIN REPEAT AND PROTEIN KINASE DOMAIN-CONTAINING PROTEIN"/>
    <property type="match status" value="1"/>
</dbReference>
<dbReference type="AlphaFoldDB" id="A0A1M5W3M1"/>
<keyword evidence="4" id="KW-0732">Signal</keyword>
<dbReference type="Pfam" id="PF12796">
    <property type="entry name" value="Ank_2"/>
    <property type="match status" value="2"/>
</dbReference>
<name>A0A1M5W3M1_9BRAD</name>
<feature type="repeat" description="ANK" evidence="3">
    <location>
        <begin position="91"/>
        <end position="123"/>
    </location>
</feature>
<dbReference type="PROSITE" id="PS50297">
    <property type="entry name" value="ANK_REP_REGION"/>
    <property type="match status" value="4"/>
</dbReference>
<accession>A0A1M5W3M1</accession>
<feature type="repeat" description="ANK" evidence="3">
    <location>
        <begin position="124"/>
        <end position="156"/>
    </location>
</feature>
<evidence type="ECO:0000256" key="1">
    <source>
        <dbReference type="ARBA" id="ARBA00022737"/>
    </source>
</evidence>
<dbReference type="Gene3D" id="1.25.40.20">
    <property type="entry name" value="Ankyrin repeat-containing domain"/>
    <property type="match status" value="2"/>
</dbReference>
<dbReference type="PANTHER" id="PTHR24198:SF165">
    <property type="entry name" value="ANKYRIN REPEAT-CONTAINING PROTEIN-RELATED"/>
    <property type="match status" value="1"/>
</dbReference>
<dbReference type="SUPFAM" id="SSF48403">
    <property type="entry name" value="Ankyrin repeat"/>
    <property type="match status" value="1"/>
</dbReference>
<dbReference type="InterPro" id="IPR002110">
    <property type="entry name" value="Ankyrin_rpt"/>
</dbReference>
<keyword evidence="2 3" id="KW-0040">ANK repeat</keyword>
<feature type="chain" id="PRO_5012319196" evidence="4">
    <location>
        <begin position="35"/>
        <end position="316"/>
    </location>
</feature>
<keyword evidence="1" id="KW-0677">Repeat</keyword>
<evidence type="ECO:0000256" key="3">
    <source>
        <dbReference type="PROSITE-ProRule" id="PRU00023"/>
    </source>
</evidence>
<protein>
    <submittedName>
        <fullName evidence="5">Ankyrin repeat</fullName>
    </submittedName>
</protein>
<dbReference type="SMART" id="SM00248">
    <property type="entry name" value="ANK"/>
    <property type="match status" value="7"/>
</dbReference>
<dbReference type="EMBL" id="LT670817">
    <property type="protein sequence ID" value="SHH82050.1"/>
    <property type="molecule type" value="Genomic_DNA"/>
</dbReference>
<feature type="signal peptide" evidence="4">
    <location>
        <begin position="1"/>
        <end position="34"/>
    </location>
</feature>
<dbReference type="Proteomes" id="UP000189796">
    <property type="component" value="Chromosome I"/>
</dbReference>
<evidence type="ECO:0000313" key="6">
    <source>
        <dbReference type="Proteomes" id="UP000189796"/>
    </source>
</evidence>
<evidence type="ECO:0000256" key="2">
    <source>
        <dbReference type="ARBA" id="ARBA00023043"/>
    </source>
</evidence>
<feature type="repeat" description="ANK" evidence="3">
    <location>
        <begin position="190"/>
        <end position="222"/>
    </location>
</feature>
<proteinExistence type="predicted"/>
<sequence length="316" mass="33272">MYRQVLNCHVLCRRAVFLASIAIALVSAAPAARAADPDRCQGLARRFQIAKPQITAMEVSLTLFSAVDGNCIDLATELLNQGASVDARDRLGARPLSHAAKSGHLQMVDLLLARGAPIDARNLAGATALYFAAEGSHISIAQRLIERGADVKLTGRSGISPIAAAAYAGNDVIVEALLARGADERAPDETGKPPIVYAAAGARLDIVKRLLARSIDVNARYPNGLTLLMWASGPDEAVPEAEAIKVVTYLLDAGAHIDDRDDRGRTALMIAAEGGHAEIANLLLARGADASLKDKAGKRAADLTVLSALREQLTPR</sequence>
<organism evidence="5 6">
    <name type="scientific">Bradyrhizobium erythrophlei</name>
    <dbReference type="NCBI Taxonomy" id="1437360"/>
    <lineage>
        <taxon>Bacteria</taxon>
        <taxon>Pseudomonadati</taxon>
        <taxon>Pseudomonadota</taxon>
        <taxon>Alphaproteobacteria</taxon>
        <taxon>Hyphomicrobiales</taxon>
        <taxon>Nitrobacteraceae</taxon>
        <taxon>Bradyrhizobium</taxon>
    </lineage>
</organism>
<feature type="repeat" description="ANK" evidence="3">
    <location>
        <begin position="157"/>
        <end position="189"/>
    </location>
</feature>